<sequence>MKNKTKYRLLHVKLLDVLLSCSVVLVSFYYSFASLFGVFNPIMWLAASIADFLTEKKGSFPQTIHAYSAWWDRLEFSFPEIIQFFMAGFFLCVIVYATFHATVMIAGYVSELIERNYIKYIFGARFLRLYEKIEKRKGKAIARQQNKTSEKDNLNNATYEHYTKWKTYYKSDLSFDEWKVKVMNINLVDNKGGK</sequence>
<reference evidence="2" key="1">
    <citation type="submission" date="2019-09" db="EMBL/GenBank/DDBJ databases">
        <authorList>
            <person name="Ashton P.M."/>
            <person name="Dallman T."/>
            <person name="Nair S."/>
            <person name="De Pinna E."/>
            <person name="Peters T."/>
            <person name="Grant K."/>
        </authorList>
    </citation>
    <scope>NUCLEOTIDE SEQUENCE</scope>
    <source>
        <strain evidence="2">802752</strain>
    </source>
</reference>
<organism evidence="2">
    <name type="scientific">Salmonella enterica I</name>
    <dbReference type="NCBI Taxonomy" id="59201"/>
    <lineage>
        <taxon>Bacteria</taxon>
        <taxon>Pseudomonadati</taxon>
        <taxon>Pseudomonadota</taxon>
        <taxon>Gammaproteobacteria</taxon>
        <taxon>Enterobacterales</taxon>
        <taxon>Enterobacteriaceae</taxon>
        <taxon>Salmonella</taxon>
    </lineage>
</organism>
<dbReference type="EMBL" id="AAKUZB010000025">
    <property type="protein sequence ID" value="ECW0150045.1"/>
    <property type="molecule type" value="Genomic_DNA"/>
</dbReference>
<comment type="caution">
    <text evidence="2">The sequence shown here is derived from an EMBL/GenBank/DDBJ whole genome shotgun (WGS) entry which is preliminary data.</text>
</comment>
<evidence type="ECO:0000256" key="1">
    <source>
        <dbReference type="SAM" id="Phobius"/>
    </source>
</evidence>
<feature type="transmembrane region" description="Helical" evidence="1">
    <location>
        <begin position="12"/>
        <end position="32"/>
    </location>
</feature>
<proteinExistence type="predicted"/>
<name>A0A3U1AHG7_SALET</name>
<keyword evidence="1" id="KW-0812">Transmembrane</keyword>
<gene>
    <name evidence="2" type="ORF">F3E81_22275</name>
</gene>
<accession>A0A3U1AHG7</accession>
<protein>
    <submittedName>
        <fullName evidence="2">Uncharacterized protein</fullName>
    </submittedName>
</protein>
<keyword evidence="1" id="KW-0472">Membrane</keyword>
<dbReference type="AlphaFoldDB" id="A0A3U1AHG7"/>
<feature type="transmembrane region" description="Helical" evidence="1">
    <location>
        <begin position="81"/>
        <end position="109"/>
    </location>
</feature>
<evidence type="ECO:0000313" key="2">
    <source>
        <dbReference type="EMBL" id="ECW0150045.1"/>
    </source>
</evidence>
<keyword evidence="1" id="KW-1133">Transmembrane helix</keyword>